<comment type="caution">
    <text evidence="2">The sequence shown here is derived from an EMBL/GenBank/DDBJ whole genome shotgun (WGS) entry which is preliminary data.</text>
</comment>
<dbReference type="PANTHER" id="PTHR11102">
    <property type="entry name" value="SEL-1-LIKE PROTEIN"/>
    <property type="match status" value="1"/>
</dbReference>
<dbReference type="Gene3D" id="1.25.40.10">
    <property type="entry name" value="Tetratricopeptide repeat domain"/>
    <property type="match status" value="2"/>
</dbReference>
<feature type="chain" id="PRO_5045256422" evidence="1">
    <location>
        <begin position="23"/>
        <end position="241"/>
    </location>
</feature>
<dbReference type="PANTHER" id="PTHR11102:SF160">
    <property type="entry name" value="ERAD-ASSOCIATED E3 UBIQUITIN-PROTEIN LIGASE COMPONENT HRD3"/>
    <property type="match status" value="1"/>
</dbReference>
<dbReference type="InterPro" id="IPR006597">
    <property type="entry name" value="Sel1-like"/>
</dbReference>
<gene>
    <name evidence="2" type="ORF">ABE960_14635</name>
</gene>
<keyword evidence="3" id="KW-1185">Reference proteome</keyword>
<evidence type="ECO:0000313" key="3">
    <source>
        <dbReference type="Proteomes" id="UP001442468"/>
    </source>
</evidence>
<dbReference type="Proteomes" id="UP001442468">
    <property type="component" value="Unassembled WGS sequence"/>
</dbReference>
<protein>
    <submittedName>
        <fullName evidence="2">Tetratricopeptide repeat protein</fullName>
    </submittedName>
</protein>
<accession>A0ABV1NI73</accession>
<dbReference type="Pfam" id="PF08238">
    <property type="entry name" value="Sel1"/>
    <property type="match status" value="4"/>
</dbReference>
<evidence type="ECO:0000256" key="1">
    <source>
        <dbReference type="SAM" id="SignalP"/>
    </source>
</evidence>
<dbReference type="EMBL" id="JBEGCJ010000007">
    <property type="protein sequence ID" value="MEQ6918753.1"/>
    <property type="molecule type" value="Genomic_DNA"/>
</dbReference>
<evidence type="ECO:0000313" key="2">
    <source>
        <dbReference type="EMBL" id="MEQ6918753.1"/>
    </source>
</evidence>
<dbReference type="InterPro" id="IPR050767">
    <property type="entry name" value="Sel1_AlgK"/>
</dbReference>
<dbReference type="SUPFAM" id="SSF81901">
    <property type="entry name" value="HCP-like"/>
    <property type="match status" value="1"/>
</dbReference>
<sequence length="241" mass="26625">MRRLIQVSLLTAAMSLSGFSVGQSLEEGAHAFDMGDYSTAIDNFRPLAEQGEMVSQAVMGTMYSEGKGVPQDYSQAVHWYRRAAEQGSSYAQAELGRMYRSGEGTTQDYGEAVKWFRLAAEQGNLSAQADLGHAFQVGRGVPQNFLEAAQWYRRAAEQGMAYAQGHLGYMYSKGMGVSRNLVMAYILTSLAATESKVGYPHLRDTTLEKLNREQIAEGQRLASEWQVGKPLPTTKDTKTWP</sequence>
<proteinExistence type="predicted"/>
<name>A0ABV1NI73_9GAMM</name>
<dbReference type="InterPro" id="IPR011990">
    <property type="entry name" value="TPR-like_helical_dom_sf"/>
</dbReference>
<organism evidence="2 3">
    <name type="scientific">Halomonas aquatica</name>
    <dbReference type="NCBI Taxonomy" id="3151123"/>
    <lineage>
        <taxon>Bacteria</taxon>
        <taxon>Pseudomonadati</taxon>
        <taxon>Pseudomonadota</taxon>
        <taxon>Gammaproteobacteria</taxon>
        <taxon>Oceanospirillales</taxon>
        <taxon>Halomonadaceae</taxon>
        <taxon>Halomonas</taxon>
    </lineage>
</organism>
<dbReference type="RefSeq" id="WP_349763038.1">
    <property type="nucleotide sequence ID" value="NZ_JBEGCJ010000007.1"/>
</dbReference>
<feature type="signal peptide" evidence="1">
    <location>
        <begin position="1"/>
        <end position="22"/>
    </location>
</feature>
<reference evidence="2 3" key="1">
    <citation type="submission" date="2024-05" db="EMBL/GenBank/DDBJ databases">
        <title>Halomonas sp. SSM6 16S ribosomal RNA gene Genome sequencing and assembly.</title>
        <authorList>
            <person name="Yook S."/>
        </authorList>
    </citation>
    <scope>NUCLEOTIDE SEQUENCE [LARGE SCALE GENOMIC DNA]</scope>
    <source>
        <strain evidence="2 3">SSM6</strain>
    </source>
</reference>
<dbReference type="SMART" id="SM00671">
    <property type="entry name" value="SEL1"/>
    <property type="match status" value="4"/>
</dbReference>
<keyword evidence="1" id="KW-0732">Signal</keyword>